<reference evidence="3" key="1">
    <citation type="submission" date="2016-01" db="EMBL/GenBank/DDBJ databases">
        <title>Draft genome of Chromobacterium sp. F49.</title>
        <authorList>
            <person name="Hong K.W."/>
        </authorList>
    </citation>
    <scope>NUCLEOTIDE SEQUENCE [LARGE SCALE GENOMIC DNA]</scope>
    <source>
        <strain evidence="3">M63</strain>
    </source>
</reference>
<dbReference type="OrthoDB" id="2665112at2"/>
<evidence type="ECO:0000313" key="2">
    <source>
        <dbReference type="EMBL" id="KZE74775.1"/>
    </source>
</evidence>
<dbReference type="STRING" id="1007103.GCA_000213315_01892"/>
<accession>A0A161S686</accession>
<feature type="transmembrane region" description="Helical" evidence="1">
    <location>
        <begin position="61"/>
        <end position="81"/>
    </location>
</feature>
<keyword evidence="3" id="KW-1185">Reference proteome</keyword>
<keyword evidence="1" id="KW-1133">Transmembrane helix</keyword>
<organism evidence="2 3">
    <name type="scientific">Paenibacillus elgii</name>
    <dbReference type="NCBI Taxonomy" id="189691"/>
    <lineage>
        <taxon>Bacteria</taxon>
        <taxon>Bacillati</taxon>
        <taxon>Bacillota</taxon>
        <taxon>Bacilli</taxon>
        <taxon>Bacillales</taxon>
        <taxon>Paenibacillaceae</taxon>
        <taxon>Paenibacillus</taxon>
    </lineage>
</organism>
<name>A0A161S686_9BACL</name>
<gene>
    <name evidence="2" type="ORF">AV654_29085</name>
</gene>
<dbReference type="Proteomes" id="UP000076563">
    <property type="component" value="Unassembled WGS sequence"/>
</dbReference>
<protein>
    <submittedName>
        <fullName evidence="2">Uncharacterized protein</fullName>
    </submittedName>
</protein>
<evidence type="ECO:0000313" key="3">
    <source>
        <dbReference type="Proteomes" id="UP000076563"/>
    </source>
</evidence>
<dbReference type="RefSeq" id="WP_063185533.1">
    <property type="nucleotide sequence ID" value="NZ_LQRA01000076.1"/>
</dbReference>
<evidence type="ECO:0000256" key="1">
    <source>
        <dbReference type="SAM" id="Phobius"/>
    </source>
</evidence>
<dbReference type="EMBL" id="LQRA01000076">
    <property type="protein sequence ID" value="KZE74775.1"/>
    <property type="molecule type" value="Genomic_DNA"/>
</dbReference>
<comment type="caution">
    <text evidence="2">The sequence shown here is derived from an EMBL/GenBank/DDBJ whole genome shotgun (WGS) entry which is preliminary data.</text>
</comment>
<proteinExistence type="predicted"/>
<sequence length="91" mass="10325">MKSKPYNPYEDAALHATQPNRMLILEDRKPFNDAIHHFDVVQGVSTPKRLDHYPGRIKNPFRLYVIVSVGSMAVLLAYSFIQNIWAALNGG</sequence>
<dbReference type="eggNOG" id="ENOG50307KH">
    <property type="taxonomic scope" value="Bacteria"/>
</dbReference>
<keyword evidence="1" id="KW-0472">Membrane</keyword>
<dbReference type="AlphaFoldDB" id="A0A161S686"/>
<keyword evidence="1" id="KW-0812">Transmembrane</keyword>